<dbReference type="Proteomes" id="UP000641588">
    <property type="component" value="Unassembled WGS sequence"/>
</dbReference>
<gene>
    <name evidence="1" type="ORF">GC093_05185</name>
</gene>
<evidence type="ECO:0000313" key="1">
    <source>
        <dbReference type="EMBL" id="NOU92623.1"/>
    </source>
</evidence>
<dbReference type="RefSeq" id="WP_171650819.1">
    <property type="nucleotide sequence ID" value="NZ_WHOD01000017.1"/>
</dbReference>
<dbReference type="EMBL" id="WHOD01000017">
    <property type="protein sequence ID" value="NOU92623.1"/>
    <property type="molecule type" value="Genomic_DNA"/>
</dbReference>
<organism evidence="1 2">
    <name type="scientific">Paenibacillus foliorum</name>
    <dbReference type="NCBI Taxonomy" id="2654974"/>
    <lineage>
        <taxon>Bacteria</taxon>
        <taxon>Bacillati</taxon>
        <taxon>Bacillota</taxon>
        <taxon>Bacilli</taxon>
        <taxon>Bacillales</taxon>
        <taxon>Paenibacillaceae</taxon>
        <taxon>Paenibacillus</taxon>
    </lineage>
</organism>
<proteinExistence type="predicted"/>
<name>A0A972GLT1_9BACL</name>
<keyword evidence="2" id="KW-1185">Reference proteome</keyword>
<sequence length="425" mass="48457">MKIYVVSADRRLLEALRLSREYEAVTSVTKEMVTVLLMDANADYQQGWGVGELSSETIIVHGDVWLVSDTRLDIHEAVALRRRYPDNKFIYMLSNGDDPPALKAVQTLCAAHGMKYVLPYRTPEQVADETAEICSGKERTVSKVITVIGALPQIGLTSSLIGLGVMLSRMSEVRIGILGMNGWNPGDSGLRYTAKYLDELWGSLQGKQLQAEELRGKMQQLAPKVHYLAGNRDLKKLYYYQTDGVSWLIEKARECFDVVLIDAGSYVDHALAAQSIHVSDLLLVQMHQGQQAKAQWCRMHEHILQPVFRWNERQKMLLFNKMHHSPNFENEKQLSRQMDMPYIGSLPYVASFHRSELESSLLNLHWPDYDKELQKVARAIMHYYGLPLAASEKEVNCGYSQKLQGMQVRDRKASWFSWMKSAREA</sequence>
<dbReference type="InterPro" id="IPR027417">
    <property type="entry name" value="P-loop_NTPase"/>
</dbReference>
<accession>A0A972GLT1</accession>
<evidence type="ECO:0000313" key="2">
    <source>
        <dbReference type="Proteomes" id="UP000641588"/>
    </source>
</evidence>
<protein>
    <recommendedName>
        <fullName evidence="3">ParA family protein</fullName>
    </recommendedName>
</protein>
<comment type="caution">
    <text evidence="1">The sequence shown here is derived from an EMBL/GenBank/DDBJ whole genome shotgun (WGS) entry which is preliminary data.</text>
</comment>
<reference evidence="1" key="1">
    <citation type="submission" date="2019-10" db="EMBL/GenBank/DDBJ databases">
        <title>Description of Paenibacillus glebae sp. nov.</title>
        <authorList>
            <person name="Carlier A."/>
            <person name="Qi S."/>
        </authorList>
    </citation>
    <scope>NUCLEOTIDE SEQUENCE</scope>
    <source>
        <strain evidence="1">LMG 31456</strain>
    </source>
</reference>
<dbReference type="SUPFAM" id="SSF52540">
    <property type="entry name" value="P-loop containing nucleoside triphosphate hydrolases"/>
    <property type="match status" value="1"/>
</dbReference>
<dbReference type="AlphaFoldDB" id="A0A972GLT1"/>
<evidence type="ECO:0008006" key="3">
    <source>
        <dbReference type="Google" id="ProtNLM"/>
    </source>
</evidence>
<dbReference type="Gene3D" id="3.40.50.300">
    <property type="entry name" value="P-loop containing nucleotide triphosphate hydrolases"/>
    <property type="match status" value="1"/>
</dbReference>